<protein>
    <submittedName>
        <fullName evidence="8">Biopolymer transporter ExbD</fullName>
    </submittedName>
</protein>
<dbReference type="Gene3D" id="3.30.420.270">
    <property type="match status" value="1"/>
</dbReference>
<keyword evidence="5" id="KW-1133">Transmembrane helix</keyword>
<evidence type="ECO:0000313" key="9">
    <source>
        <dbReference type="Proteomes" id="UP001465331"/>
    </source>
</evidence>
<keyword evidence="7" id="KW-0653">Protein transport</keyword>
<evidence type="ECO:0000256" key="5">
    <source>
        <dbReference type="ARBA" id="ARBA00022989"/>
    </source>
</evidence>
<dbReference type="Pfam" id="PF02472">
    <property type="entry name" value="ExbD"/>
    <property type="match status" value="1"/>
</dbReference>
<keyword evidence="3" id="KW-1003">Cell membrane</keyword>
<dbReference type="InterPro" id="IPR003400">
    <property type="entry name" value="ExbD"/>
</dbReference>
<keyword evidence="7" id="KW-0813">Transport</keyword>
<dbReference type="EMBL" id="JBEPIJ010000011">
    <property type="protein sequence ID" value="MES0874517.1"/>
    <property type="molecule type" value="Genomic_DNA"/>
</dbReference>
<evidence type="ECO:0000256" key="3">
    <source>
        <dbReference type="ARBA" id="ARBA00022475"/>
    </source>
</evidence>
<comment type="subcellular location">
    <subcellularLocation>
        <location evidence="1">Cell membrane</location>
        <topology evidence="1">Single-pass membrane protein</topology>
    </subcellularLocation>
    <subcellularLocation>
        <location evidence="7">Cell membrane</location>
        <topology evidence="7">Single-pass type II membrane protein</topology>
    </subcellularLocation>
</comment>
<comment type="similarity">
    <text evidence="2 7">Belongs to the ExbD/TolR family.</text>
</comment>
<comment type="caution">
    <text evidence="8">The sequence shown here is derived from an EMBL/GenBank/DDBJ whole genome shotgun (WGS) entry which is preliminary data.</text>
</comment>
<evidence type="ECO:0000256" key="6">
    <source>
        <dbReference type="ARBA" id="ARBA00023136"/>
    </source>
</evidence>
<keyword evidence="6" id="KW-0472">Membrane</keyword>
<accession>A0ABV2ABA4</accession>
<name>A0ABV2ABA4_9GAMM</name>
<organism evidence="8 9">
    <name type="scientific">Sinimarinibacterium thermocellulolyticum</name>
    <dbReference type="NCBI Taxonomy" id="3170016"/>
    <lineage>
        <taxon>Bacteria</taxon>
        <taxon>Pseudomonadati</taxon>
        <taxon>Pseudomonadota</taxon>
        <taxon>Gammaproteobacteria</taxon>
        <taxon>Nevskiales</taxon>
        <taxon>Nevskiaceae</taxon>
        <taxon>Sinimarinibacterium</taxon>
    </lineage>
</organism>
<evidence type="ECO:0000256" key="1">
    <source>
        <dbReference type="ARBA" id="ARBA00004162"/>
    </source>
</evidence>
<evidence type="ECO:0000313" key="8">
    <source>
        <dbReference type="EMBL" id="MES0874517.1"/>
    </source>
</evidence>
<keyword evidence="9" id="KW-1185">Reference proteome</keyword>
<dbReference type="Proteomes" id="UP001465331">
    <property type="component" value="Unassembled WGS sequence"/>
</dbReference>
<proteinExistence type="inferred from homology"/>
<evidence type="ECO:0000256" key="7">
    <source>
        <dbReference type="RuleBase" id="RU003879"/>
    </source>
</evidence>
<reference evidence="8 9" key="1">
    <citation type="submission" date="2024-06" db="EMBL/GenBank/DDBJ databases">
        <authorList>
            <person name="Li Z."/>
            <person name="Jiang Y."/>
        </authorList>
    </citation>
    <scope>NUCLEOTIDE SEQUENCE [LARGE SCALE GENOMIC DNA]</scope>
    <source>
        <strain evidence="8 9">HSW-8</strain>
    </source>
</reference>
<keyword evidence="4 7" id="KW-0812">Transmembrane</keyword>
<gene>
    <name evidence="8" type="ORF">ABSH63_10945</name>
</gene>
<evidence type="ECO:0000256" key="2">
    <source>
        <dbReference type="ARBA" id="ARBA00005811"/>
    </source>
</evidence>
<evidence type="ECO:0000256" key="4">
    <source>
        <dbReference type="ARBA" id="ARBA00022692"/>
    </source>
</evidence>
<sequence>MKQRLLIYAVVLVAVLGWLAWRGRAPQPIDIVVVGEGAVSVDGAAVPSERLGAYVVAELERDARRVVRVTVDAHAPSTTLIPVLQALERHGVEHVEVIANP</sequence>
<dbReference type="RefSeq" id="WP_352889742.1">
    <property type="nucleotide sequence ID" value="NZ_JBEPIJ010000011.1"/>
</dbReference>